<evidence type="ECO:0000313" key="3">
    <source>
        <dbReference type="Proteomes" id="UP000596192"/>
    </source>
</evidence>
<accession>A0AAP9Y8W9</accession>
<feature type="chain" id="PRO_5042870274" evidence="1">
    <location>
        <begin position="23"/>
        <end position="120"/>
    </location>
</feature>
<reference evidence="2 3" key="1">
    <citation type="submission" date="2020-12" db="EMBL/GenBank/DDBJ databases">
        <title>Genomic Analysis and Response surface optimization of nitrogen-fixing conditions for A. chroococcum strain HR1, Isolation from rhizosphere soil.</title>
        <authorList>
            <person name="Li J."/>
            <person name="Yang H."/>
            <person name="Liu H."/>
            <person name="Wang C."/>
            <person name="Tian Y."/>
            <person name="Lu X.Y."/>
        </authorList>
    </citation>
    <scope>NUCLEOTIDE SEQUENCE [LARGE SCALE GENOMIC DNA]</scope>
    <source>
        <strain evidence="2 3">HR1</strain>
    </source>
</reference>
<dbReference type="AlphaFoldDB" id="A0AAP9Y8W9"/>
<proteinExistence type="predicted"/>
<dbReference type="RefSeq" id="WP_039804031.1">
    <property type="nucleotide sequence ID" value="NZ_CP066310.1"/>
</dbReference>
<protein>
    <submittedName>
        <fullName evidence="2">Uncharacterized protein</fullName>
    </submittedName>
</protein>
<keyword evidence="1" id="KW-0732">Signal</keyword>
<name>A0AAP9Y8W9_9GAMM</name>
<evidence type="ECO:0000313" key="2">
    <source>
        <dbReference type="EMBL" id="QQE86945.1"/>
    </source>
</evidence>
<dbReference type="Proteomes" id="UP000596192">
    <property type="component" value="Chromosome"/>
</dbReference>
<sequence length="120" mass="12777">MKLIDMLQSAGVAATATLLVLAAGTLATHEAQGAELPAPDVTLRNVQILDTSHDSWAVATAVNTSDQTLLEPVIILELPDGTELRHVGPARVDPGEAWRIFERIPGTAQMQAGEQHGNRH</sequence>
<feature type="signal peptide" evidence="1">
    <location>
        <begin position="1"/>
        <end position="22"/>
    </location>
</feature>
<evidence type="ECO:0000256" key="1">
    <source>
        <dbReference type="SAM" id="SignalP"/>
    </source>
</evidence>
<dbReference type="EMBL" id="CP066310">
    <property type="protein sequence ID" value="QQE86945.1"/>
    <property type="molecule type" value="Genomic_DNA"/>
</dbReference>
<gene>
    <name evidence="2" type="ORF">GKQ51_11420</name>
</gene>
<organism evidence="2 3">
    <name type="scientific">Azotobacter chroococcum</name>
    <dbReference type="NCBI Taxonomy" id="353"/>
    <lineage>
        <taxon>Bacteria</taxon>
        <taxon>Pseudomonadati</taxon>
        <taxon>Pseudomonadota</taxon>
        <taxon>Gammaproteobacteria</taxon>
        <taxon>Pseudomonadales</taxon>
        <taxon>Pseudomonadaceae</taxon>
        <taxon>Azotobacter</taxon>
    </lineage>
</organism>